<keyword evidence="1" id="KW-0808">Transferase</keyword>
<reference evidence="1 2" key="1">
    <citation type="submission" date="2024-06" db="EMBL/GenBank/DDBJ databases">
        <title>Complete genome of Phlyctema vagabunda strain 19-DSS-EL-015.</title>
        <authorList>
            <person name="Fiorenzani C."/>
        </authorList>
    </citation>
    <scope>NUCLEOTIDE SEQUENCE [LARGE SCALE GENOMIC DNA]</scope>
    <source>
        <strain evidence="1 2">19-DSS-EL-015</strain>
    </source>
</reference>
<accession>A0ABR4P9B8</accession>
<protein>
    <submittedName>
        <fullName evidence="1">Nicotinamide riboside kinase</fullName>
    </submittedName>
</protein>
<gene>
    <name evidence="1" type="ORF">PVAG01_08404</name>
</gene>
<dbReference type="PANTHER" id="PTHR10285">
    <property type="entry name" value="URIDINE KINASE"/>
    <property type="match status" value="1"/>
</dbReference>
<keyword evidence="1" id="KW-0418">Kinase</keyword>
<dbReference type="EMBL" id="JBFCZG010000007">
    <property type="protein sequence ID" value="KAL3419905.1"/>
    <property type="molecule type" value="Genomic_DNA"/>
</dbReference>
<evidence type="ECO:0000313" key="2">
    <source>
        <dbReference type="Proteomes" id="UP001629113"/>
    </source>
</evidence>
<sequence length="441" mass="49173">MDNQHFLSPSASHMSFSSSADISDLRNVNLEAPLSAKDVVAISISGCTSSGKTSLAKLLSAIFHLGLKKHTVRSHPPVIIQQDNYFINKQKVSTCNIFRPTLRDAEFVRASVGKGTWRQVSVGESASSIVQEKTKGHEKSVIIKHQDTTEGSGIGNSRTAPLPDPALVWSVDTDTWDAVDLARMAEDLTLLRDTSSRGQEYRETNAIQANSFHHVCAEAAVTKHPHDLNQLRNTPYSTSPSSQNNNHFILEWAQSEVFHRLVEVVEDWASQKSLLFGKEIPTLGIVEGFLLYAEPGRDPEHVKHQISQHLDIKLFIPTTKETARQRRFLRPAYVDVRHSGTRAAGEMWKTEGYFEDVAWANYVKESKWILDGDHPGAFKDTEEGRGKASDIGFEGSHILVSPLVDVDMGAMMEWAIRVILEELNDLMGVDHIFSSQSTYLE</sequence>
<dbReference type="InterPro" id="IPR027417">
    <property type="entry name" value="P-loop_NTPase"/>
</dbReference>
<dbReference type="GO" id="GO:0016301">
    <property type="term" value="F:kinase activity"/>
    <property type="evidence" value="ECO:0007669"/>
    <property type="project" value="UniProtKB-KW"/>
</dbReference>
<proteinExistence type="predicted"/>
<organism evidence="1 2">
    <name type="scientific">Phlyctema vagabunda</name>
    <dbReference type="NCBI Taxonomy" id="108571"/>
    <lineage>
        <taxon>Eukaryota</taxon>
        <taxon>Fungi</taxon>
        <taxon>Dikarya</taxon>
        <taxon>Ascomycota</taxon>
        <taxon>Pezizomycotina</taxon>
        <taxon>Leotiomycetes</taxon>
        <taxon>Helotiales</taxon>
        <taxon>Dermateaceae</taxon>
        <taxon>Phlyctema</taxon>
    </lineage>
</organism>
<dbReference type="Proteomes" id="UP001629113">
    <property type="component" value="Unassembled WGS sequence"/>
</dbReference>
<evidence type="ECO:0000313" key="1">
    <source>
        <dbReference type="EMBL" id="KAL3419905.1"/>
    </source>
</evidence>
<keyword evidence="2" id="KW-1185">Reference proteome</keyword>
<dbReference type="Gene3D" id="3.40.50.300">
    <property type="entry name" value="P-loop containing nucleotide triphosphate hydrolases"/>
    <property type="match status" value="2"/>
</dbReference>
<comment type="caution">
    <text evidence="1">The sequence shown here is derived from an EMBL/GenBank/DDBJ whole genome shotgun (WGS) entry which is preliminary data.</text>
</comment>
<name>A0ABR4P9B8_9HELO</name>